<reference evidence="2 3" key="1">
    <citation type="submission" date="2019-03" db="EMBL/GenBank/DDBJ databases">
        <title>This is whole genome sequence of Paenibacillus sp MS74 strain.</title>
        <authorList>
            <person name="Trinh H.N."/>
        </authorList>
    </citation>
    <scope>NUCLEOTIDE SEQUENCE [LARGE SCALE GENOMIC DNA]</scope>
    <source>
        <strain evidence="2 3">MS74</strain>
    </source>
</reference>
<accession>A0A4R5KX82</accession>
<protein>
    <submittedName>
        <fullName evidence="2">Sugar phosphate isomerase/epimerase</fullName>
    </submittedName>
</protein>
<evidence type="ECO:0000313" key="2">
    <source>
        <dbReference type="EMBL" id="TDF99657.1"/>
    </source>
</evidence>
<sequence length="277" mass="31508">MKLGMPTLVEFRTVDQNVRLCHELGLDFIELNMNLPICLPEYLDSRQIRQLGEDYAIGFSVHLPEELDLSSFHPSIRHGHLERCKQTIDWAGEAGVAIVNMHLNNGIYFTLPDRKVWINDRYQPDFLQYLLESYASLYAYADSAGVQICIENAGNFHLSFIGEALGKLSSFARFGLTWDVGHDAKADYKETAVLMRHRQAIRHMHLHDYNGISDHQPLFSGDVPILDRLQFAQVHGLSVVIEMKTSDSLEQSVRLIRNRMMPGDEGEAGDGHRISDQ</sequence>
<dbReference type="InterPro" id="IPR013022">
    <property type="entry name" value="Xyl_isomerase-like_TIM-brl"/>
</dbReference>
<dbReference type="SUPFAM" id="SSF51658">
    <property type="entry name" value="Xylose isomerase-like"/>
    <property type="match status" value="1"/>
</dbReference>
<dbReference type="GO" id="GO:0016853">
    <property type="term" value="F:isomerase activity"/>
    <property type="evidence" value="ECO:0007669"/>
    <property type="project" value="UniProtKB-KW"/>
</dbReference>
<dbReference type="Proteomes" id="UP000295636">
    <property type="component" value="Unassembled WGS sequence"/>
</dbReference>
<organism evidence="2 3">
    <name type="scientific">Paenibacillus piri</name>
    <dbReference type="NCBI Taxonomy" id="2547395"/>
    <lineage>
        <taxon>Bacteria</taxon>
        <taxon>Bacillati</taxon>
        <taxon>Bacillota</taxon>
        <taxon>Bacilli</taxon>
        <taxon>Bacillales</taxon>
        <taxon>Paenibacillaceae</taxon>
        <taxon>Paenibacillus</taxon>
    </lineage>
</organism>
<evidence type="ECO:0000313" key="3">
    <source>
        <dbReference type="Proteomes" id="UP000295636"/>
    </source>
</evidence>
<dbReference type="InterPro" id="IPR050312">
    <property type="entry name" value="IolE/XylAMocC-like"/>
</dbReference>
<evidence type="ECO:0000259" key="1">
    <source>
        <dbReference type="Pfam" id="PF01261"/>
    </source>
</evidence>
<dbReference type="Pfam" id="PF01261">
    <property type="entry name" value="AP_endonuc_2"/>
    <property type="match status" value="1"/>
</dbReference>
<name>A0A4R5KX82_9BACL</name>
<dbReference type="PANTHER" id="PTHR12110">
    <property type="entry name" value="HYDROXYPYRUVATE ISOMERASE"/>
    <property type="match status" value="1"/>
</dbReference>
<keyword evidence="2" id="KW-0413">Isomerase</keyword>
<dbReference type="Gene3D" id="3.20.20.150">
    <property type="entry name" value="Divalent-metal-dependent TIM barrel enzymes"/>
    <property type="match status" value="1"/>
</dbReference>
<feature type="domain" description="Xylose isomerase-like TIM barrel" evidence="1">
    <location>
        <begin position="18"/>
        <end position="257"/>
    </location>
</feature>
<comment type="caution">
    <text evidence="2">The sequence shown here is derived from an EMBL/GenBank/DDBJ whole genome shotgun (WGS) entry which is preliminary data.</text>
</comment>
<dbReference type="EMBL" id="SMRT01000002">
    <property type="protein sequence ID" value="TDF99657.1"/>
    <property type="molecule type" value="Genomic_DNA"/>
</dbReference>
<keyword evidence="3" id="KW-1185">Reference proteome</keyword>
<dbReference type="RefSeq" id="WP_133226248.1">
    <property type="nucleotide sequence ID" value="NZ_SMRT01000002.1"/>
</dbReference>
<proteinExistence type="predicted"/>
<dbReference type="InterPro" id="IPR036237">
    <property type="entry name" value="Xyl_isomerase-like_sf"/>
</dbReference>
<dbReference type="OrthoDB" id="270844at2"/>
<gene>
    <name evidence="2" type="ORF">E1757_07455</name>
</gene>
<dbReference type="AlphaFoldDB" id="A0A4R5KX82"/>